<evidence type="ECO:0000313" key="2">
    <source>
        <dbReference type="EMBL" id="QTM99188.1"/>
    </source>
</evidence>
<name>A0ABX7VRN8_9BACI</name>
<keyword evidence="3" id="KW-1185">Reference proteome</keyword>
<accession>A0ABX7VRN8</accession>
<dbReference type="SUPFAM" id="SSF55729">
    <property type="entry name" value="Acyl-CoA N-acyltransferases (Nat)"/>
    <property type="match status" value="1"/>
</dbReference>
<dbReference type="PROSITE" id="PS51186">
    <property type="entry name" value="GNAT"/>
    <property type="match status" value="1"/>
</dbReference>
<dbReference type="RefSeq" id="WP_209368371.1">
    <property type="nucleotide sequence ID" value="NZ_CP046956.1"/>
</dbReference>
<dbReference type="EMBL" id="CP046956">
    <property type="protein sequence ID" value="QTM99188.1"/>
    <property type="molecule type" value="Genomic_DNA"/>
</dbReference>
<protein>
    <submittedName>
        <fullName evidence="2">GNAT family N-acetyltransferase</fullName>
    </submittedName>
</protein>
<sequence length="146" mass="17058">MLEVKQIEPERTYLLRHQVLRPNQSILQCQYPNDFQQGSFHLGAYLDGELISIASFYPEKHQAFSDTRQYRLRGMATLEAYRNQKAGTALIQKGESLMREKSASLWWCNARTTVSDYYLKMGMDFEGEVFDIEPIGPHRLMYKRLG</sequence>
<proteinExistence type="predicted"/>
<dbReference type="CDD" id="cd04301">
    <property type="entry name" value="NAT_SF"/>
    <property type="match status" value="1"/>
</dbReference>
<dbReference type="Gene3D" id="3.40.630.30">
    <property type="match status" value="1"/>
</dbReference>
<dbReference type="InterPro" id="IPR016181">
    <property type="entry name" value="Acyl_CoA_acyltransferase"/>
</dbReference>
<dbReference type="Pfam" id="PF00583">
    <property type="entry name" value="Acetyltransf_1"/>
    <property type="match status" value="1"/>
</dbReference>
<evidence type="ECO:0000313" key="3">
    <source>
        <dbReference type="Proteomes" id="UP000665043"/>
    </source>
</evidence>
<dbReference type="InterPro" id="IPR000182">
    <property type="entry name" value="GNAT_dom"/>
</dbReference>
<reference evidence="2 3" key="1">
    <citation type="submission" date="2019-12" db="EMBL/GenBank/DDBJ databases">
        <title>The whole genome sequencing of a strain isolated from a Mars analog, Dalangtan Playa.</title>
        <authorList>
            <person name="Huang T."/>
        </authorList>
    </citation>
    <scope>NUCLEOTIDE SEQUENCE [LARGE SCALE GENOMIC DNA]</scope>
    <source>
        <strain evidence="2 3">DP4-553-S</strain>
    </source>
</reference>
<organism evidence="2 3">
    <name type="scientific">Sediminibacillus dalangtanensis</name>
    <dbReference type="NCBI Taxonomy" id="2729421"/>
    <lineage>
        <taxon>Bacteria</taxon>
        <taxon>Bacillati</taxon>
        <taxon>Bacillota</taxon>
        <taxon>Bacilli</taxon>
        <taxon>Bacillales</taxon>
        <taxon>Bacillaceae</taxon>
        <taxon>Sediminibacillus</taxon>
    </lineage>
</organism>
<gene>
    <name evidence="2" type="ORF">ERJ70_07650</name>
</gene>
<feature type="domain" description="N-acetyltransferase" evidence="1">
    <location>
        <begin position="2"/>
        <end position="146"/>
    </location>
</feature>
<evidence type="ECO:0000259" key="1">
    <source>
        <dbReference type="PROSITE" id="PS51186"/>
    </source>
</evidence>
<dbReference type="Proteomes" id="UP000665043">
    <property type="component" value="Chromosome"/>
</dbReference>